<gene>
    <name evidence="10" type="ORF">GNF81_21535</name>
</gene>
<comment type="subcellular location">
    <subcellularLocation>
        <location evidence="1 8">Cell membrane</location>
        <topology evidence="1 8">Multi-pass membrane protein</topology>
    </subcellularLocation>
</comment>
<evidence type="ECO:0000256" key="4">
    <source>
        <dbReference type="ARBA" id="ARBA00022475"/>
    </source>
</evidence>
<evidence type="ECO:0000256" key="1">
    <source>
        <dbReference type="ARBA" id="ARBA00004651"/>
    </source>
</evidence>
<evidence type="ECO:0000256" key="7">
    <source>
        <dbReference type="ARBA" id="ARBA00023136"/>
    </source>
</evidence>
<feature type="domain" description="ABC transmembrane type-1" evidence="9">
    <location>
        <begin position="1"/>
        <end position="91"/>
    </location>
</feature>
<dbReference type="RefSeq" id="WP_322413584.1">
    <property type="nucleotide sequence ID" value="NZ_WNVG01001449.1"/>
</dbReference>
<comment type="similarity">
    <text evidence="2">Belongs to the binding-protein-dependent transport system permease family. CysTW subfamily.</text>
</comment>
<dbReference type="Gene3D" id="1.10.3720.10">
    <property type="entry name" value="MetI-like"/>
    <property type="match status" value="1"/>
</dbReference>
<accession>A0AAW9J958</accession>
<organism evidence="10 11">
    <name type="scientific">Clostridium perfringens</name>
    <dbReference type="NCBI Taxonomy" id="1502"/>
    <lineage>
        <taxon>Bacteria</taxon>
        <taxon>Bacillati</taxon>
        <taxon>Bacillota</taxon>
        <taxon>Clostridia</taxon>
        <taxon>Eubacteriales</taxon>
        <taxon>Clostridiaceae</taxon>
        <taxon>Clostridium</taxon>
    </lineage>
</organism>
<dbReference type="SUPFAM" id="SSF161098">
    <property type="entry name" value="MetI-like"/>
    <property type="match status" value="1"/>
</dbReference>
<keyword evidence="6 8" id="KW-1133">Transmembrane helix</keyword>
<evidence type="ECO:0000313" key="10">
    <source>
        <dbReference type="EMBL" id="MDZ5035268.1"/>
    </source>
</evidence>
<keyword evidence="5 8" id="KW-0812">Transmembrane</keyword>
<evidence type="ECO:0000256" key="8">
    <source>
        <dbReference type="RuleBase" id="RU363032"/>
    </source>
</evidence>
<keyword evidence="4" id="KW-1003">Cell membrane</keyword>
<dbReference type="InterPro" id="IPR000515">
    <property type="entry name" value="MetI-like"/>
</dbReference>
<evidence type="ECO:0000313" key="11">
    <source>
        <dbReference type="Proteomes" id="UP001289066"/>
    </source>
</evidence>
<evidence type="ECO:0000256" key="3">
    <source>
        <dbReference type="ARBA" id="ARBA00022448"/>
    </source>
</evidence>
<dbReference type="Proteomes" id="UP001289066">
    <property type="component" value="Unassembled WGS sequence"/>
</dbReference>
<evidence type="ECO:0000256" key="6">
    <source>
        <dbReference type="ARBA" id="ARBA00022989"/>
    </source>
</evidence>
<dbReference type="GO" id="GO:0005886">
    <property type="term" value="C:plasma membrane"/>
    <property type="evidence" value="ECO:0007669"/>
    <property type="project" value="UniProtKB-SubCell"/>
</dbReference>
<keyword evidence="7 8" id="KW-0472">Membrane</keyword>
<evidence type="ECO:0000259" key="9">
    <source>
        <dbReference type="PROSITE" id="PS50928"/>
    </source>
</evidence>
<evidence type="ECO:0000256" key="5">
    <source>
        <dbReference type="ARBA" id="ARBA00022692"/>
    </source>
</evidence>
<feature type="transmembrane region" description="Helical" evidence="8">
    <location>
        <begin position="27"/>
        <end position="49"/>
    </location>
</feature>
<name>A0AAW9J958_CLOPF</name>
<dbReference type="GO" id="GO:0055085">
    <property type="term" value="P:transmembrane transport"/>
    <property type="evidence" value="ECO:0007669"/>
    <property type="project" value="InterPro"/>
</dbReference>
<feature type="transmembrane region" description="Helical" evidence="8">
    <location>
        <begin position="70"/>
        <end position="91"/>
    </location>
</feature>
<feature type="non-terminal residue" evidence="10">
    <location>
        <position position="1"/>
    </location>
</feature>
<dbReference type="PANTHER" id="PTHR42929:SF1">
    <property type="entry name" value="INNER MEMBRANE ABC TRANSPORTER PERMEASE PROTEIN YDCU-RELATED"/>
    <property type="match status" value="1"/>
</dbReference>
<sequence length="107" mass="11639">LNAAADLGANRKEVFRKIVLPLSMPGVVSGITMVFMPAVSTFVISRLLGGGQYMLLGNLIEQQFTMMGDWNFGSSISIFMMIIILISMAIMSKFDNSDAKEGGGQLW</sequence>
<dbReference type="CDD" id="cd06261">
    <property type="entry name" value="TM_PBP2"/>
    <property type="match status" value="1"/>
</dbReference>
<dbReference type="Pfam" id="PF00528">
    <property type="entry name" value="BPD_transp_1"/>
    <property type="match status" value="1"/>
</dbReference>
<comment type="caution">
    <text evidence="10">The sequence shown here is derived from an EMBL/GenBank/DDBJ whole genome shotgun (WGS) entry which is preliminary data.</text>
</comment>
<keyword evidence="3 8" id="KW-0813">Transport</keyword>
<dbReference type="PANTHER" id="PTHR42929">
    <property type="entry name" value="INNER MEMBRANE ABC TRANSPORTER PERMEASE PROTEIN YDCU-RELATED-RELATED"/>
    <property type="match status" value="1"/>
</dbReference>
<evidence type="ECO:0000256" key="2">
    <source>
        <dbReference type="ARBA" id="ARBA00007069"/>
    </source>
</evidence>
<proteinExistence type="inferred from homology"/>
<dbReference type="AlphaFoldDB" id="A0AAW9J958"/>
<dbReference type="PROSITE" id="PS50928">
    <property type="entry name" value="ABC_TM1"/>
    <property type="match status" value="1"/>
</dbReference>
<dbReference type="EMBL" id="WNVG01001449">
    <property type="protein sequence ID" value="MDZ5035268.1"/>
    <property type="molecule type" value="Genomic_DNA"/>
</dbReference>
<reference evidence="10" key="1">
    <citation type="submission" date="2019-11" db="EMBL/GenBank/DDBJ databases">
        <title>Characterization of Clostridium perfringens isolates from swine manure treated agricultural soils.</title>
        <authorList>
            <person name="Wushke S.T."/>
        </authorList>
    </citation>
    <scope>NUCLEOTIDE SEQUENCE</scope>
    <source>
        <strain evidence="10">X15</strain>
    </source>
</reference>
<protein>
    <submittedName>
        <fullName evidence="10">ABC transporter permease subunit</fullName>
    </submittedName>
</protein>
<dbReference type="InterPro" id="IPR035906">
    <property type="entry name" value="MetI-like_sf"/>
</dbReference>